<evidence type="ECO:0000256" key="1">
    <source>
        <dbReference type="ARBA" id="ARBA00008522"/>
    </source>
</evidence>
<evidence type="ECO:0000313" key="3">
    <source>
        <dbReference type="EMBL" id="MBP1856117.1"/>
    </source>
</evidence>
<gene>
    <name evidence="3" type="ORF">J2Z43_002519</name>
</gene>
<dbReference type="NCBIfam" id="NF001095">
    <property type="entry name" value="PRK00124.1"/>
    <property type="match status" value="1"/>
</dbReference>
<evidence type="ECO:0000256" key="2">
    <source>
        <dbReference type="HAMAP-Rule" id="MF_00489"/>
    </source>
</evidence>
<dbReference type="Pfam" id="PF02639">
    <property type="entry name" value="DUF188"/>
    <property type="match status" value="1"/>
</dbReference>
<evidence type="ECO:0000313" key="4">
    <source>
        <dbReference type="Proteomes" id="UP000767291"/>
    </source>
</evidence>
<dbReference type="PANTHER" id="PTHR35146:SF1">
    <property type="entry name" value="UPF0178 PROTEIN YAII"/>
    <property type="match status" value="1"/>
</dbReference>
<keyword evidence="4" id="KW-1185">Reference proteome</keyword>
<accession>A0ABS4EDU0</accession>
<sequence length="150" mass="16962">MVIFVDADACPVKKEVVKVAKEFGLEVYMFTDTTHEINDGYSKVVVVDKGADSVDFAIVNKLKENDVLVTQDYGLASMSLAKKAFVIHQNGFLYTLDNIDQMLFERHLNSTARRGGFRTSNPKKRKEVDNSKFENCLRELIKTFMRSGGN</sequence>
<dbReference type="PANTHER" id="PTHR35146">
    <property type="entry name" value="UPF0178 PROTEIN YAII"/>
    <property type="match status" value="1"/>
</dbReference>
<dbReference type="RefSeq" id="WP_209457462.1">
    <property type="nucleotide sequence ID" value="NZ_BAAACS010000016.1"/>
</dbReference>
<dbReference type="Proteomes" id="UP000767291">
    <property type="component" value="Unassembled WGS sequence"/>
</dbReference>
<proteinExistence type="inferred from homology"/>
<name>A0ABS4EDU0_9FIRM</name>
<reference evidence="3 4" key="1">
    <citation type="submission" date="2021-03" db="EMBL/GenBank/DDBJ databases">
        <title>Genomic Encyclopedia of Type Strains, Phase IV (KMG-IV): sequencing the most valuable type-strain genomes for metagenomic binning, comparative biology and taxonomic classification.</title>
        <authorList>
            <person name="Goeker M."/>
        </authorList>
    </citation>
    <scope>NUCLEOTIDE SEQUENCE [LARGE SCALE GENOMIC DNA]</scope>
    <source>
        <strain evidence="3 4">DSM 1289</strain>
    </source>
</reference>
<dbReference type="EMBL" id="JAGGJX010000006">
    <property type="protein sequence ID" value="MBP1856117.1"/>
    <property type="molecule type" value="Genomic_DNA"/>
</dbReference>
<comment type="similarity">
    <text evidence="1 2">Belongs to the UPF0178 family.</text>
</comment>
<dbReference type="HAMAP" id="MF_00489">
    <property type="entry name" value="UPF0178"/>
    <property type="match status" value="1"/>
</dbReference>
<comment type="caution">
    <text evidence="3">The sequence shown here is derived from an EMBL/GenBank/DDBJ whole genome shotgun (WGS) entry which is preliminary data.</text>
</comment>
<dbReference type="InterPro" id="IPR003791">
    <property type="entry name" value="UPF0178"/>
</dbReference>
<protein>
    <recommendedName>
        <fullName evidence="2">UPF0178 protein J2Z43_002519</fullName>
    </recommendedName>
</protein>
<organism evidence="3 4">
    <name type="scientific">Metaclostridioides mangenotii</name>
    <dbReference type="NCBI Taxonomy" id="1540"/>
    <lineage>
        <taxon>Bacteria</taxon>
        <taxon>Bacillati</taxon>
        <taxon>Bacillota</taxon>
        <taxon>Clostridia</taxon>
        <taxon>Peptostreptococcales</taxon>
        <taxon>Peptostreptococcaceae</taxon>
        <taxon>Metaclostridioides</taxon>
    </lineage>
</organism>